<name>A0AAN8XMD9_HALRR</name>
<comment type="subunit">
    <text evidence="3">Monomer.</text>
</comment>
<dbReference type="FunFam" id="3.20.80.10:FF:000003">
    <property type="entry name" value="Heme-binding protein 1"/>
    <property type="match status" value="1"/>
</dbReference>
<dbReference type="Gene3D" id="3.20.80.10">
    <property type="entry name" value="Regulatory factor, effector binding domain"/>
    <property type="match status" value="1"/>
</dbReference>
<evidence type="ECO:0000256" key="5">
    <source>
        <dbReference type="ARBA" id="ARBA00037673"/>
    </source>
</evidence>
<dbReference type="PANTHER" id="PTHR11220:SF1">
    <property type="entry name" value="HEME-BINDING PROTEIN 2"/>
    <property type="match status" value="1"/>
</dbReference>
<evidence type="ECO:0000256" key="3">
    <source>
        <dbReference type="ARBA" id="ARBA00011245"/>
    </source>
</evidence>
<dbReference type="Proteomes" id="UP001381693">
    <property type="component" value="Unassembled WGS sequence"/>
</dbReference>
<comment type="similarity">
    <text evidence="2">Belongs to the HEBP family.</text>
</comment>
<keyword evidence="4" id="KW-0963">Cytoplasm</keyword>
<dbReference type="InterPro" id="IPR006917">
    <property type="entry name" value="SOUL_heme-bd"/>
</dbReference>
<keyword evidence="8" id="KW-1185">Reference proteome</keyword>
<comment type="caution">
    <text evidence="7">The sequence shown here is derived from an EMBL/GenBank/DDBJ whole genome shotgun (WGS) entry which is preliminary data.</text>
</comment>
<evidence type="ECO:0000313" key="7">
    <source>
        <dbReference type="EMBL" id="KAK7084288.1"/>
    </source>
</evidence>
<dbReference type="Pfam" id="PF04832">
    <property type="entry name" value="SOUL"/>
    <property type="match status" value="1"/>
</dbReference>
<dbReference type="AlphaFoldDB" id="A0AAN8XMD9"/>
<protein>
    <recommendedName>
        <fullName evidence="6">Heme-binding protein 1</fullName>
    </recommendedName>
</protein>
<evidence type="ECO:0000256" key="6">
    <source>
        <dbReference type="ARBA" id="ARBA00040755"/>
    </source>
</evidence>
<evidence type="ECO:0000256" key="2">
    <source>
        <dbReference type="ARBA" id="ARBA00009817"/>
    </source>
</evidence>
<gene>
    <name evidence="7" type="primary">HEBP2_2</name>
    <name evidence="7" type="ORF">SK128_017760</name>
</gene>
<comment type="subcellular location">
    <subcellularLocation>
        <location evidence="1">Cytoplasm</location>
    </subcellularLocation>
</comment>
<dbReference type="EMBL" id="JAXCGZ010002159">
    <property type="protein sequence ID" value="KAK7084288.1"/>
    <property type="molecule type" value="Genomic_DNA"/>
</dbReference>
<comment type="function">
    <text evidence="5">May bind free porphyrinogens that may be present in the cell and thus facilitate removal of these potentially toxic compound. Binds with a high affinity to one molecule of heme or porphyrins. It binds metalloporphyrins, free porphyrins and N-methylprotoporphyrin with similar affinities.</text>
</comment>
<proteinExistence type="inferred from homology"/>
<dbReference type="PANTHER" id="PTHR11220">
    <property type="entry name" value="HEME-BINDING PROTEIN-RELATED"/>
    <property type="match status" value="1"/>
</dbReference>
<reference evidence="7 8" key="1">
    <citation type="submission" date="2023-11" db="EMBL/GenBank/DDBJ databases">
        <title>Halocaridina rubra genome assembly.</title>
        <authorList>
            <person name="Smith C."/>
        </authorList>
    </citation>
    <scope>NUCLEOTIDE SEQUENCE [LARGE SCALE GENOMIC DNA]</scope>
    <source>
        <strain evidence="7">EP-1</strain>
        <tissue evidence="7">Whole</tissue>
    </source>
</reference>
<accession>A0AAN8XMD9</accession>
<dbReference type="GO" id="GO:0005737">
    <property type="term" value="C:cytoplasm"/>
    <property type="evidence" value="ECO:0007669"/>
    <property type="project" value="UniProtKB-SubCell"/>
</dbReference>
<dbReference type="InterPro" id="IPR011256">
    <property type="entry name" value="Reg_factor_effector_dom_sf"/>
</dbReference>
<dbReference type="SUPFAM" id="SSF55136">
    <property type="entry name" value="Probable bacterial effector-binding domain"/>
    <property type="match status" value="1"/>
</dbReference>
<evidence type="ECO:0000256" key="1">
    <source>
        <dbReference type="ARBA" id="ARBA00004496"/>
    </source>
</evidence>
<evidence type="ECO:0000256" key="4">
    <source>
        <dbReference type="ARBA" id="ARBA00022490"/>
    </source>
</evidence>
<sequence>MAGIIKGIKAAFGDVEMAPYTIIVERGGYEERLYPARKWACTKMKGMDQSSLISPMFRKLFNYISGKNEPNIRIDMTSPVTTYVEPSAGPTCESTFTMGFLVPEEHQNLPPPPSDKSIFIEERPTLTVYTRRFGGYTSDDIILKEARDLAEEIQKQNEPSVNFDQYYIVGYDPPFKLFGRRNEIWFVKNTDNGEFPREQGKAETANGTESVITENIKNGNVVQQDVEVNSEAAILQEIEDLELKD</sequence>
<organism evidence="7 8">
    <name type="scientific">Halocaridina rubra</name>
    <name type="common">Hawaiian red shrimp</name>
    <dbReference type="NCBI Taxonomy" id="373956"/>
    <lineage>
        <taxon>Eukaryota</taxon>
        <taxon>Metazoa</taxon>
        <taxon>Ecdysozoa</taxon>
        <taxon>Arthropoda</taxon>
        <taxon>Crustacea</taxon>
        <taxon>Multicrustacea</taxon>
        <taxon>Malacostraca</taxon>
        <taxon>Eumalacostraca</taxon>
        <taxon>Eucarida</taxon>
        <taxon>Decapoda</taxon>
        <taxon>Pleocyemata</taxon>
        <taxon>Caridea</taxon>
        <taxon>Atyoidea</taxon>
        <taxon>Atyidae</taxon>
        <taxon>Halocaridina</taxon>
    </lineage>
</organism>
<evidence type="ECO:0000313" key="8">
    <source>
        <dbReference type="Proteomes" id="UP001381693"/>
    </source>
</evidence>